<organism evidence="1 2">
    <name type="scientific">Oikopleura dioica</name>
    <name type="common">Tunicate</name>
    <dbReference type="NCBI Taxonomy" id="34765"/>
    <lineage>
        <taxon>Eukaryota</taxon>
        <taxon>Metazoa</taxon>
        <taxon>Chordata</taxon>
        <taxon>Tunicata</taxon>
        <taxon>Appendicularia</taxon>
        <taxon>Copelata</taxon>
        <taxon>Oikopleuridae</taxon>
        <taxon>Oikopleura</taxon>
    </lineage>
</organism>
<protein>
    <submittedName>
        <fullName evidence="1">Oidioi.mRNA.OKI2018_I69.XSR.g15724.t1.cds</fullName>
    </submittedName>
</protein>
<dbReference type="Proteomes" id="UP001158576">
    <property type="component" value="Chromosome XSR"/>
</dbReference>
<evidence type="ECO:0000313" key="2">
    <source>
        <dbReference type="Proteomes" id="UP001158576"/>
    </source>
</evidence>
<sequence>MPKPTLTDEMKKIIRDKYDSTEPKMKTADLCEWAERELGKPISAAVCNNIKKTSKRNKLENPKRAAFESFVAFQAKVLFNTARNRTSRASIIEIAQYCRELEFFDKKSIPAFTPSWYSNLRDSYGLPKNTRPLQYAWRPIVRTAAERRERDRLDQMRAEFRVRPKVLTPYSWKFIDDCFLYNWLSRSHKELDYDTIPADRPKMPVLQVYKMPNEAKSPDFEEIQ</sequence>
<keyword evidence="2" id="KW-1185">Reference proteome</keyword>
<gene>
    <name evidence="1" type="ORF">OKIOD_LOCUS7282</name>
</gene>
<evidence type="ECO:0000313" key="1">
    <source>
        <dbReference type="EMBL" id="CAG5098498.1"/>
    </source>
</evidence>
<dbReference type="EMBL" id="OU015569">
    <property type="protein sequence ID" value="CAG5098498.1"/>
    <property type="molecule type" value="Genomic_DNA"/>
</dbReference>
<proteinExistence type="predicted"/>
<accession>A0ABN7SHQ5</accession>
<reference evidence="1 2" key="1">
    <citation type="submission" date="2021-04" db="EMBL/GenBank/DDBJ databases">
        <authorList>
            <person name="Bliznina A."/>
        </authorList>
    </citation>
    <scope>NUCLEOTIDE SEQUENCE [LARGE SCALE GENOMIC DNA]</scope>
</reference>
<name>A0ABN7SHQ5_OIKDI</name>